<evidence type="ECO:0008006" key="3">
    <source>
        <dbReference type="Google" id="ProtNLM"/>
    </source>
</evidence>
<reference evidence="1 2" key="1">
    <citation type="submission" date="2019-08" db="EMBL/GenBank/DDBJ databases">
        <title>Bioinformatics analysis of the strain L3 and L5.</title>
        <authorList>
            <person name="Li X."/>
        </authorList>
    </citation>
    <scope>NUCLEOTIDE SEQUENCE [LARGE SCALE GENOMIC DNA]</scope>
    <source>
        <strain evidence="1 2">L3</strain>
    </source>
</reference>
<dbReference type="EMBL" id="VTPX01000006">
    <property type="protein sequence ID" value="KAA0017884.1"/>
    <property type="molecule type" value="Genomic_DNA"/>
</dbReference>
<protein>
    <recommendedName>
        <fullName evidence="3">DNA helicase</fullName>
    </recommendedName>
</protein>
<keyword evidence="2" id="KW-1185">Reference proteome</keyword>
<comment type="caution">
    <text evidence="1">The sequence shown here is derived from an EMBL/GenBank/DDBJ whole genome shotgun (WGS) entry which is preliminary data.</text>
</comment>
<accession>A0A640WBF5</accession>
<organism evidence="1 2">
    <name type="scientific">Salinicola corii</name>
    <dbReference type="NCBI Taxonomy" id="2606937"/>
    <lineage>
        <taxon>Bacteria</taxon>
        <taxon>Pseudomonadati</taxon>
        <taxon>Pseudomonadota</taxon>
        <taxon>Gammaproteobacteria</taxon>
        <taxon>Oceanospirillales</taxon>
        <taxon>Halomonadaceae</taxon>
        <taxon>Salinicola</taxon>
    </lineage>
</organism>
<dbReference type="InterPro" id="IPR047717">
    <property type="entry name" value="CC_star_Cory"/>
</dbReference>
<sequence length="98" mass="11531">MNRNNDEGSAIALWRSRLHRAIQGYDAVLSLPHRREIARELQDEEDLFMLLCFCDMMGIPNPVSDMTLELYPHMLDRFHEWHTRQGMPRSPLAGFRCC</sequence>
<evidence type="ECO:0000313" key="1">
    <source>
        <dbReference type="EMBL" id="KAA0017884.1"/>
    </source>
</evidence>
<proteinExistence type="predicted"/>
<dbReference type="NCBIfam" id="NF041419">
    <property type="entry name" value="CC_star_Cory"/>
    <property type="match status" value="1"/>
</dbReference>
<dbReference type="Proteomes" id="UP000466024">
    <property type="component" value="Unassembled WGS sequence"/>
</dbReference>
<dbReference type="AlphaFoldDB" id="A0A640WBF5"/>
<dbReference type="InterPro" id="IPR058303">
    <property type="entry name" value="DUF7990"/>
</dbReference>
<dbReference type="Pfam" id="PF25952">
    <property type="entry name" value="DUF7990"/>
    <property type="match status" value="1"/>
</dbReference>
<evidence type="ECO:0000313" key="2">
    <source>
        <dbReference type="Proteomes" id="UP000466024"/>
    </source>
</evidence>
<gene>
    <name evidence="1" type="ORF">F0A16_12520</name>
</gene>
<dbReference type="RefSeq" id="WP_149435732.1">
    <property type="nucleotide sequence ID" value="NZ_VTPX01000006.1"/>
</dbReference>
<name>A0A640WBF5_9GAMM</name>